<evidence type="ECO:0000256" key="8">
    <source>
        <dbReference type="SAM" id="MobiDB-lite"/>
    </source>
</evidence>
<gene>
    <name evidence="11" type="primary">LOC104600331</name>
</gene>
<evidence type="ECO:0000259" key="9">
    <source>
        <dbReference type="Pfam" id="PF00125"/>
    </source>
</evidence>
<evidence type="ECO:0000256" key="5">
    <source>
        <dbReference type="ARBA" id="ARBA00023125"/>
    </source>
</evidence>
<dbReference type="SUPFAM" id="SSF47113">
    <property type="entry name" value="Histone-fold"/>
    <property type="match status" value="1"/>
</dbReference>
<evidence type="ECO:0000256" key="2">
    <source>
        <dbReference type="ARBA" id="ARBA00004286"/>
    </source>
</evidence>
<keyword evidence="4" id="KW-0158">Chromosome</keyword>
<feature type="region of interest" description="Disordered" evidence="8">
    <location>
        <begin position="1"/>
        <end position="69"/>
    </location>
</feature>
<keyword evidence="7" id="KW-0544">Nucleosome core</keyword>
<evidence type="ECO:0000256" key="3">
    <source>
        <dbReference type="ARBA" id="ARBA00010343"/>
    </source>
</evidence>
<dbReference type="AlphaFoldDB" id="A0A1U8AGJ3"/>
<evidence type="ECO:0000313" key="11">
    <source>
        <dbReference type="RefSeq" id="XP_010261516.1"/>
    </source>
</evidence>
<protein>
    <submittedName>
        <fullName evidence="11">Histone H3-5-like isoform X1</fullName>
    </submittedName>
</protein>
<accession>A0A1U8AGJ3</accession>
<sequence length="166" mass="18535">MARTKHLASKKVRRSPRQSRPSSAAAVSPVSPASSAPAEDARKQGADTSPESSTRQQQQRKPHRYRPGTVALREIRHYQKTWTLLIPAAPFIRAVKEISNFYSPQVTRWTAEALVALQEAAEDYLVHLFEDAMLCAIHAKRVTLSHLMDHLCTPGSLQSTFLVLSH</sequence>
<dbReference type="GO" id="GO:0030527">
    <property type="term" value="F:structural constituent of chromatin"/>
    <property type="evidence" value="ECO:0007669"/>
    <property type="project" value="InterPro"/>
</dbReference>
<dbReference type="InterPro" id="IPR007125">
    <property type="entry name" value="H2A/H2B/H3"/>
</dbReference>
<dbReference type="FunFam" id="1.10.20.10:FF:000085">
    <property type="entry name" value="Histone H3.2"/>
    <property type="match status" value="1"/>
</dbReference>
<evidence type="ECO:0000256" key="1">
    <source>
        <dbReference type="ARBA" id="ARBA00004123"/>
    </source>
</evidence>
<feature type="compositionally biased region" description="Low complexity" evidence="8">
    <location>
        <begin position="18"/>
        <end position="38"/>
    </location>
</feature>
<feature type="compositionally biased region" description="Polar residues" evidence="8">
    <location>
        <begin position="46"/>
        <end position="57"/>
    </location>
</feature>
<evidence type="ECO:0000256" key="7">
    <source>
        <dbReference type="ARBA" id="ARBA00023269"/>
    </source>
</evidence>
<dbReference type="GO" id="GO:0003677">
    <property type="term" value="F:DNA binding"/>
    <property type="evidence" value="ECO:0007669"/>
    <property type="project" value="UniProtKB-KW"/>
</dbReference>
<feature type="compositionally biased region" description="Basic residues" evidence="8">
    <location>
        <begin position="1"/>
        <end position="17"/>
    </location>
</feature>
<dbReference type="InParanoid" id="A0A1U8AGJ3"/>
<dbReference type="Gene3D" id="1.10.20.10">
    <property type="entry name" value="Histone, subunit A"/>
    <property type="match status" value="1"/>
</dbReference>
<evidence type="ECO:0000256" key="4">
    <source>
        <dbReference type="ARBA" id="ARBA00022454"/>
    </source>
</evidence>
<dbReference type="PANTHER" id="PTHR11426">
    <property type="entry name" value="HISTONE H3"/>
    <property type="match status" value="1"/>
</dbReference>
<dbReference type="OrthoDB" id="842664at2759"/>
<keyword evidence="5" id="KW-0238">DNA-binding</keyword>
<dbReference type="InterPro" id="IPR000164">
    <property type="entry name" value="Histone_H3/CENP-A"/>
</dbReference>
<dbReference type="GeneID" id="104600331"/>
<dbReference type="GO" id="GO:0000786">
    <property type="term" value="C:nucleosome"/>
    <property type="evidence" value="ECO:0007669"/>
    <property type="project" value="UniProtKB-KW"/>
</dbReference>
<comment type="subcellular location">
    <subcellularLocation>
        <location evidence="2">Chromosome</location>
    </subcellularLocation>
    <subcellularLocation>
        <location evidence="1">Nucleus</location>
    </subcellularLocation>
</comment>
<dbReference type="Pfam" id="PF00125">
    <property type="entry name" value="Histone"/>
    <property type="match status" value="1"/>
</dbReference>
<feature type="domain" description="Core Histone H2A/H2B/H3" evidence="9">
    <location>
        <begin position="67"/>
        <end position="145"/>
    </location>
</feature>
<dbReference type="GO" id="GO:0046982">
    <property type="term" value="F:protein heterodimerization activity"/>
    <property type="evidence" value="ECO:0007669"/>
    <property type="project" value="InterPro"/>
</dbReference>
<dbReference type="GO" id="GO:0005634">
    <property type="term" value="C:nucleus"/>
    <property type="evidence" value="ECO:0000318"/>
    <property type="project" value="GO_Central"/>
</dbReference>
<dbReference type="STRING" id="4432.A0A1U8AGJ3"/>
<evidence type="ECO:0000313" key="10">
    <source>
        <dbReference type="Proteomes" id="UP000189703"/>
    </source>
</evidence>
<reference evidence="11" key="1">
    <citation type="submission" date="2025-08" db="UniProtKB">
        <authorList>
            <consortium name="RefSeq"/>
        </authorList>
    </citation>
    <scope>IDENTIFICATION</scope>
</reference>
<dbReference type="FunCoup" id="A0A1U8AGJ3">
    <property type="interactions" value="447"/>
</dbReference>
<dbReference type="InterPro" id="IPR009072">
    <property type="entry name" value="Histone-fold"/>
</dbReference>
<evidence type="ECO:0000256" key="6">
    <source>
        <dbReference type="ARBA" id="ARBA00023242"/>
    </source>
</evidence>
<comment type="similarity">
    <text evidence="3">Belongs to the histone H3 family.</text>
</comment>
<organism evidence="10 11">
    <name type="scientific">Nelumbo nucifera</name>
    <name type="common">Sacred lotus</name>
    <dbReference type="NCBI Taxonomy" id="4432"/>
    <lineage>
        <taxon>Eukaryota</taxon>
        <taxon>Viridiplantae</taxon>
        <taxon>Streptophyta</taxon>
        <taxon>Embryophyta</taxon>
        <taxon>Tracheophyta</taxon>
        <taxon>Spermatophyta</taxon>
        <taxon>Magnoliopsida</taxon>
        <taxon>Proteales</taxon>
        <taxon>Nelumbonaceae</taxon>
        <taxon>Nelumbo</taxon>
    </lineage>
</organism>
<proteinExistence type="inferred from homology"/>
<dbReference type="SMART" id="SM00428">
    <property type="entry name" value="H3"/>
    <property type="match status" value="1"/>
</dbReference>
<name>A0A1U8AGJ3_NELNU</name>
<dbReference type="eggNOG" id="KOG1745">
    <property type="taxonomic scope" value="Eukaryota"/>
</dbReference>
<dbReference type="RefSeq" id="XP_010261516.1">
    <property type="nucleotide sequence ID" value="XM_010263214.2"/>
</dbReference>
<keyword evidence="10" id="KW-1185">Reference proteome</keyword>
<dbReference type="Proteomes" id="UP000189703">
    <property type="component" value="Unplaced"/>
</dbReference>
<dbReference type="KEGG" id="nnu:104600331"/>
<dbReference type="CDD" id="cd22911">
    <property type="entry name" value="HFD_H3"/>
    <property type="match status" value="1"/>
</dbReference>
<keyword evidence="6" id="KW-0539">Nucleus</keyword>